<dbReference type="InterPro" id="IPR032284">
    <property type="entry name" value="RecQ_Zn-bd"/>
</dbReference>
<feature type="region of interest" description="Disordered" evidence="13">
    <location>
        <begin position="189"/>
        <end position="322"/>
    </location>
</feature>
<evidence type="ECO:0000259" key="15">
    <source>
        <dbReference type="PROSITE" id="PS51192"/>
    </source>
</evidence>
<comment type="caution">
    <text evidence="17">The sequence shown here is derived from an EMBL/GenBank/DDBJ whole genome shotgun (WGS) entry which is preliminary data.</text>
</comment>
<dbReference type="CDD" id="cd17920">
    <property type="entry name" value="DEXHc_RecQ"/>
    <property type="match status" value="1"/>
</dbReference>
<keyword evidence="6 17" id="KW-0347">Helicase</keyword>
<feature type="region of interest" description="Disordered" evidence="13">
    <location>
        <begin position="572"/>
        <end position="629"/>
    </location>
</feature>
<dbReference type="SUPFAM" id="SSF46785">
    <property type="entry name" value="Winged helix' DNA-binding domain"/>
    <property type="match status" value="1"/>
</dbReference>
<dbReference type="Pfam" id="PF16124">
    <property type="entry name" value="RecQ_Zn_bind"/>
    <property type="match status" value="1"/>
</dbReference>
<feature type="domain" description="HRDC" evidence="14">
    <location>
        <begin position="1371"/>
        <end position="1453"/>
    </location>
</feature>
<dbReference type="EC" id="5.6.2.4" evidence="12"/>
<dbReference type="FunFam" id="3.40.50.300:FF:000296">
    <property type="entry name" value="ATP-dependent DNA helicase RecQ"/>
    <property type="match status" value="1"/>
</dbReference>
<dbReference type="PANTHER" id="PTHR13710:SF153">
    <property type="entry name" value="RECQ-LIKE DNA HELICASE BLM"/>
    <property type="match status" value="1"/>
</dbReference>
<dbReference type="PANTHER" id="PTHR13710">
    <property type="entry name" value="DNA HELICASE RECQ FAMILY MEMBER"/>
    <property type="match status" value="1"/>
</dbReference>
<dbReference type="InterPro" id="IPR001650">
    <property type="entry name" value="Helicase_C-like"/>
</dbReference>
<dbReference type="GO" id="GO:0005524">
    <property type="term" value="F:ATP binding"/>
    <property type="evidence" value="ECO:0007669"/>
    <property type="project" value="UniProtKB-KW"/>
</dbReference>
<dbReference type="InterPro" id="IPR011545">
    <property type="entry name" value="DEAD/DEAH_box_helicase_dom"/>
</dbReference>
<dbReference type="InterPro" id="IPR004589">
    <property type="entry name" value="DNA_helicase_ATP-dep_RecQ"/>
</dbReference>
<comment type="subcellular location">
    <subcellularLocation>
        <location evidence="2">Nucleus</location>
    </subcellularLocation>
</comment>
<dbReference type="Gene3D" id="3.40.50.300">
    <property type="entry name" value="P-loop containing nucleotide triphosphate hydrolases"/>
    <property type="match status" value="2"/>
</dbReference>
<dbReference type="CDD" id="cd18794">
    <property type="entry name" value="SF2_C_RecQ"/>
    <property type="match status" value="1"/>
</dbReference>
<dbReference type="GO" id="GO:0005634">
    <property type="term" value="C:nucleus"/>
    <property type="evidence" value="ECO:0007669"/>
    <property type="project" value="UniProtKB-SubCell"/>
</dbReference>
<dbReference type="NCBIfam" id="TIGR00614">
    <property type="entry name" value="recQ_fam"/>
    <property type="match status" value="1"/>
</dbReference>
<dbReference type="InterPro" id="IPR002464">
    <property type="entry name" value="DNA/RNA_helicase_DEAH_CS"/>
</dbReference>
<dbReference type="Pfam" id="PF00270">
    <property type="entry name" value="DEAD"/>
    <property type="match status" value="1"/>
</dbReference>
<feature type="region of interest" description="Disordered" evidence="13">
    <location>
        <begin position="1285"/>
        <end position="1331"/>
    </location>
</feature>
<feature type="compositionally biased region" description="Basic and acidic residues" evidence="13">
    <location>
        <begin position="226"/>
        <end position="236"/>
    </location>
</feature>
<dbReference type="InterPro" id="IPR014001">
    <property type="entry name" value="Helicase_ATP-bd"/>
</dbReference>
<feature type="compositionally biased region" description="Low complexity" evidence="13">
    <location>
        <begin position="364"/>
        <end position="376"/>
    </location>
</feature>
<evidence type="ECO:0000256" key="13">
    <source>
        <dbReference type="SAM" id="MobiDB-lite"/>
    </source>
</evidence>
<feature type="domain" description="Helicase ATP-binding" evidence="15">
    <location>
        <begin position="772"/>
        <end position="953"/>
    </location>
</feature>
<feature type="compositionally biased region" description="Basic and acidic residues" evidence="13">
    <location>
        <begin position="134"/>
        <end position="143"/>
    </location>
</feature>
<dbReference type="InterPro" id="IPR036390">
    <property type="entry name" value="WH_DNA-bd_sf"/>
</dbReference>
<comment type="cofactor">
    <cofactor evidence="1">
        <name>Zn(2+)</name>
        <dbReference type="ChEBI" id="CHEBI:29105"/>
    </cofactor>
</comment>
<sequence length="1579" mass="175281">MTRNNLDKHLSWLLNRGSSLLSGSEKARLLVPIDYNQSNGDRGNGEVVIALPNQQRPSPRPTAMAQRTSVQSIFARSRGDISTANAYPAGSDAAKGSSVTALRPTDPSTASRSQLSSTTDTTTNIQTASTSISRRTDVSDRDQECVTVNKPLYAPHRPVTPKKTIHKETLSTRTNANTRVPFSEIAAIDLTGGPSHGRRMHSFEDNHTKRPSNRNPALPATTSHLPVDDSTLHDDTASITGSGRQPNDPMPDSEADEIFDNLTPSDFLSDPPVAPEVIHINNRPIQPSTDSLQPVRAIESSSTNVPSSEHPQTPTPQAPLQTGFAPLQKSVVMTLQPNSVQESRQLSSPHRNSDFSEDKRSYAPSTTSTPSLQLPLTTKQVLDARTGHQLSDKISSHHSSTGQSGDDAAIKQFLQMNADTMDDAIAKLRAISLENSNKIFELTIDLNCENPTEMRTQLMEENKIISAKISAIESLKMPKQAHINLSERQRALRDKIVELASRDPGLLEQGRELQEARTFAKRIRDLETQMLQIMKEAGLLGDFLASSGNSTKSGISDDPYNAAAILITGTPHPLDRQNVSQPGPAPVSPTPLRTRSFPAEETDDHVSKRPRLSNGLTPALSPDENLPDPVGDDEFADMWPVSYDETFNDDHQPEEMWAPAVPDVIDPDEEENDLLEDLHRSNGLATPSAIITEPLPSRQPLTDIGNHSVSLAPPASIPIQSSPMMCKTENRNAPPPGSISSLHGHPWSKDVKAAMRDIFRLKGFRPHQLEAINTTLSGKDTFVLMPTGGGKSLCYQLPATIKTGKTHGVTIVISPLLSLMDDQVAHLRSWNIKAFVFNGEMPKEDRRYLLDILREDDVDEHIQLLYVTPEMMGQSNAFEDRVTALYNKNKLARIVIDEAHCVSQWGHDFRPEYKTLGSARQKWPRVPLMALTATATDNVKADVISNLNMQGCEVFAQSFNRPNLVYEIRPKGKKADSVRSIAELIKSSYNDKSGIVYCLARKRCEEVAKSLKNEFRIKASHYHAGMPTDEKTTVQKKWQDGRIKVIVATIAFGMGIDKPDVRFVIHENIPKSLEGYYQETGRAGRDGLRAGCILFYNFADTVPLRKMIDEGDGTREVKERQHEMLRMMINYCVNNVDCRRVQILKYFSERFSSEQCQKYCDICRSSVTHELQDFTEYGQKAVCLVQRTCRTFRLTLKGYEDVFKGLKSKKYEQFRSQPEFGAGASLDKLLISRLFQQLMIDGVLIEDMHAKNGMGFLLRYIIPGPTAQSFLRGGYRLKISVETTPTNATKRTSSSRSVKTGTHGSPKSTNVSSPVVPPGQRTKSTKRSKTTIPVVVDDDSDAFEPLTGHQLPRADAASPALDTGKLGSLGNIEEAIVEEFLFHARQKCESISREHKVKGPVFKDTTLRAMATHFPETETEMWNYPDADWDTVRRYGKYFIPLIKNAKQHYDELKEMETPVLDPNHQNVIDISSDDDNAGNDGMEDFIADDDDVFDDYVEDDLNETGDETSPYFQPKSASRSSPTSLDLLAVQGLVIPEKAKQPAGVAARGVVVVLVLQTREEHEQNQARNAQPQRPEVE</sequence>
<feature type="compositionally biased region" description="Polar residues" evidence="13">
    <location>
        <begin position="283"/>
        <end position="292"/>
    </location>
</feature>
<evidence type="ECO:0000256" key="3">
    <source>
        <dbReference type="ARBA" id="ARBA00005446"/>
    </source>
</evidence>
<evidence type="ECO:0000313" key="18">
    <source>
        <dbReference type="Proteomes" id="UP000242877"/>
    </source>
</evidence>
<feature type="compositionally biased region" description="Low complexity" evidence="13">
    <location>
        <begin position="111"/>
        <end position="133"/>
    </location>
</feature>
<evidence type="ECO:0000256" key="4">
    <source>
        <dbReference type="ARBA" id="ARBA00022741"/>
    </source>
</evidence>
<evidence type="ECO:0000256" key="5">
    <source>
        <dbReference type="ARBA" id="ARBA00022801"/>
    </source>
</evidence>
<evidence type="ECO:0000259" key="14">
    <source>
        <dbReference type="PROSITE" id="PS50967"/>
    </source>
</evidence>
<dbReference type="SMART" id="SM00956">
    <property type="entry name" value="RQC"/>
    <property type="match status" value="1"/>
</dbReference>
<dbReference type="Pfam" id="PF00570">
    <property type="entry name" value="HRDC"/>
    <property type="match status" value="1"/>
</dbReference>
<dbReference type="PROSITE" id="PS51194">
    <property type="entry name" value="HELICASE_CTER"/>
    <property type="match status" value="1"/>
</dbReference>
<dbReference type="InterPro" id="IPR010997">
    <property type="entry name" value="HRDC-like_sf"/>
</dbReference>
<evidence type="ECO:0000256" key="2">
    <source>
        <dbReference type="ARBA" id="ARBA00004123"/>
    </source>
</evidence>
<feature type="region of interest" description="Disordered" evidence="13">
    <location>
        <begin position="338"/>
        <end position="376"/>
    </location>
</feature>
<dbReference type="Pfam" id="PF00271">
    <property type="entry name" value="Helicase_C"/>
    <property type="match status" value="1"/>
</dbReference>
<dbReference type="InterPro" id="IPR002121">
    <property type="entry name" value="HRDC_dom"/>
</dbReference>
<dbReference type="PROSITE" id="PS50967">
    <property type="entry name" value="HRDC"/>
    <property type="match status" value="1"/>
</dbReference>
<comment type="catalytic activity">
    <reaction evidence="11">
        <text>Couples ATP hydrolysis with the unwinding of duplex DNA by translocating in the 3'-5' direction.</text>
        <dbReference type="EC" id="5.6.2.4"/>
    </reaction>
</comment>
<dbReference type="GO" id="GO:0009378">
    <property type="term" value="F:four-way junction helicase activity"/>
    <property type="evidence" value="ECO:0007669"/>
    <property type="project" value="TreeGrafter"/>
</dbReference>
<evidence type="ECO:0000259" key="16">
    <source>
        <dbReference type="PROSITE" id="PS51194"/>
    </source>
</evidence>
<keyword evidence="5" id="KW-0378">Hydrolase</keyword>
<feature type="region of interest" description="Disordered" evidence="13">
    <location>
        <begin position="85"/>
        <end position="143"/>
    </location>
</feature>
<evidence type="ECO:0000256" key="12">
    <source>
        <dbReference type="ARBA" id="ARBA00034808"/>
    </source>
</evidence>
<feature type="compositionally biased region" description="Polar residues" evidence="13">
    <location>
        <begin position="338"/>
        <end position="350"/>
    </location>
</feature>
<dbReference type="SUPFAM" id="SSF52540">
    <property type="entry name" value="P-loop containing nucleoside triphosphate hydrolases"/>
    <property type="match status" value="1"/>
</dbReference>
<dbReference type="PROSITE" id="PS51192">
    <property type="entry name" value="HELICASE_ATP_BIND_1"/>
    <property type="match status" value="1"/>
</dbReference>
<evidence type="ECO:0000256" key="10">
    <source>
        <dbReference type="ARBA" id="ARBA00023242"/>
    </source>
</evidence>
<evidence type="ECO:0000313" key="17">
    <source>
        <dbReference type="EMBL" id="KZZ89335.1"/>
    </source>
</evidence>
<dbReference type="SMART" id="SM00490">
    <property type="entry name" value="HELICc"/>
    <property type="match status" value="1"/>
</dbReference>
<dbReference type="GO" id="GO:0006260">
    <property type="term" value="P:DNA replication"/>
    <property type="evidence" value="ECO:0007669"/>
    <property type="project" value="InterPro"/>
</dbReference>
<dbReference type="OrthoDB" id="10261556at2759"/>
<dbReference type="SMART" id="SM00487">
    <property type="entry name" value="DEXDc"/>
    <property type="match status" value="1"/>
</dbReference>
<feature type="compositionally biased region" description="Polar residues" evidence="13">
    <location>
        <begin position="1303"/>
        <end position="1313"/>
    </location>
</feature>
<keyword evidence="4" id="KW-0547">Nucleotide-binding</keyword>
<organism evidence="17 18">
    <name type="scientific">Ascosphaera apis ARSEF 7405</name>
    <dbReference type="NCBI Taxonomy" id="392613"/>
    <lineage>
        <taxon>Eukaryota</taxon>
        <taxon>Fungi</taxon>
        <taxon>Dikarya</taxon>
        <taxon>Ascomycota</taxon>
        <taxon>Pezizomycotina</taxon>
        <taxon>Eurotiomycetes</taxon>
        <taxon>Eurotiomycetidae</taxon>
        <taxon>Onygenales</taxon>
        <taxon>Ascosphaeraceae</taxon>
        <taxon>Ascosphaera</taxon>
    </lineage>
</organism>
<gene>
    <name evidence="17" type="ORF">AAP_04482</name>
</gene>
<feature type="region of interest" description="Disordered" evidence="13">
    <location>
        <begin position="1501"/>
        <end position="1524"/>
    </location>
</feature>
<evidence type="ECO:0000256" key="7">
    <source>
        <dbReference type="ARBA" id="ARBA00022840"/>
    </source>
</evidence>
<dbReference type="GO" id="GO:0043138">
    <property type="term" value="F:3'-5' DNA helicase activity"/>
    <property type="evidence" value="ECO:0007669"/>
    <property type="project" value="UniProtKB-EC"/>
</dbReference>
<evidence type="ECO:0000256" key="6">
    <source>
        <dbReference type="ARBA" id="ARBA00022806"/>
    </source>
</evidence>
<reference evidence="17 18" key="1">
    <citation type="journal article" date="2016" name="Genome Biol. Evol.">
        <title>Divergent and convergent evolution of fungal pathogenicity.</title>
        <authorList>
            <person name="Shang Y."/>
            <person name="Xiao G."/>
            <person name="Zheng P."/>
            <person name="Cen K."/>
            <person name="Zhan S."/>
            <person name="Wang C."/>
        </authorList>
    </citation>
    <scope>NUCLEOTIDE SEQUENCE [LARGE SCALE GENOMIC DNA]</scope>
    <source>
        <strain evidence="17 18">ARSEF 7405</strain>
    </source>
</reference>
<dbReference type="EMBL" id="AZGZ01000021">
    <property type="protein sequence ID" value="KZZ89335.1"/>
    <property type="molecule type" value="Genomic_DNA"/>
</dbReference>
<dbReference type="VEuPathDB" id="FungiDB:AAP_04482"/>
<dbReference type="InterPro" id="IPR018982">
    <property type="entry name" value="RQC_domain"/>
</dbReference>
<dbReference type="Gene3D" id="1.10.150.80">
    <property type="entry name" value="HRDC domain"/>
    <property type="match status" value="1"/>
</dbReference>
<feature type="compositionally biased region" description="Basic and acidic residues" evidence="13">
    <location>
        <begin position="351"/>
        <end position="361"/>
    </location>
</feature>
<dbReference type="InterPro" id="IPR044876">
    <property type="entry name" value="HRDC_dom_sf"/>
</dbReference>
<evidence type="ECO:0000256" key="9">
    <source>
        <dbReference type="ARBA" id="ARBA00023235"/>
    </source>
</evidence>
<keyword evidence="10" id="KW-0539">Nucleus</keyword>
<dbReference type="SUPFAM" id="SSF47819">
    <property type="entry name" value="HRDC-like"/>
    <property type="match status" value="1"/>
</dbReference>
<protein>
    <recommendedName>
        <fullName evidence="12">DNA 3'-5' helicase</fullName>
        <ecNumber evidence="12">5.6.2.4</ecNumber>
    </recommendedName>
</protein>
<dbReference type="GO" id="GO:0000724">
    <property type="term" value="P:double-strand break repair via homologous recombination"/>
    <property type="evidence" value="ECO:0007669"/>
    <property type="project" value="TreeGrafter"/>
</dbReference>
<dbReference type="GO" id="GO:0016787">
    <property type="term" value="F:hydrolase activity"/>
    <property type="evidence" value="ECO:0007669"/>
    <property type="project" value="UniProtKB-KW"/>
</dbReference>
<dbReference type="Proteomes" id="UP000242877">
    <property type="component" value="Unassembled WGS sequence"/>
</dbReference>
<proteinExistence type="inferred from homology"/>
<dbReference type="Gene3D" id="1.10.10.10">
    <property type="entry name" value="Winged helix-like DNA-binding domain superfamily/Winged helix DNA-binding domain"/>
    <property type="match status" value="1"/>
</dbReference>
<feature type="domain" description="Helicase C-terminal" evidence="16">
    <location>
        <begin position="977"/>
        <end position="1128"/>
    </location>
</feature>
<name>A0A167WVR7_9EURO</name>
<dbReference type="Pfam" id="PF09382">
    <property type="entry name" value="RQC"/>
    <property type="match status" value="1"/>
</dbReference>
<accession>A0A167WVR7</accession>
<feature type="compositionally biased region" description="Polar residues" evidence="13">
    <location>
        <begin position="299"/>
        <end position="310"/>
    </location>
</feature>
<dbReference type="InterPro" id="IPR036388">
    <property type="entry name" value="WH-like_DNA-bd_sf"/>
</dbReference>
<dbReference type="FunFam" id="3.40.50.300:FF:001975">
    <property type="entry name" value="ATP-dependent DNA helicase"/>
    <property type="match status" value="1"/>
</dbReference>
<dbReference type="PROSITE" id="PS00690">
    <property type="entry name" value="DEAH_ATP_HELICASE"/>
    <property type="match status" value="1"/>
</dbReference>
<dbReference type="GO" id="GO:0005737">
    <property type="term" value="C:cytoplasm"/>
    <property type="evidence" value="ECO:0007669"/>
    <property type="project" value="TreeGrafter"/>
</dbReference>
<keyword evidence="18" id="KW-1185">Reference proteome</keyword>
<keyword evidence="9" id="KW-0413">Isomerase</keyword>
<evidence type="ECO:0000256" key="11">
    <source>
        <dbReference type="ARBA" id="ARBA00034617"/>
    </source>
</evidence>
<dbReference type="GO" id="GO:0003677">
    <property type="term" value="F:DNA binding"/>
    <property type="evidence" value="ECO:0007669"/>
    <property type="project" value="UniProtKB-KW"/>
</dbReference>
<comment type="similarity">
    <text evidence="3">Belongs to the helicase family. RecQ subfamily.</text>
</comment>
<keyword evidence="8" id="KW-0238">DNA-binding</keyword>
<evidence type="ECO:0000256" key="1">
    <source>
        <dbReference type="ARBA" id="ARBA00001947"/>
    </source>
</evidence>
<feature type="compositionally biased region" description="Low complexity" evidence="13">
    <location>
        <begin position="1289"/>
        <end position="1302"/>
    </location>
</feature>
<dbReference type="InterPro" id="IPR027417">
    <property type="entry name" value="P-loop_NTPase"/>
</dbReference>
<keyword evidence="7" id="KW-0067">ATP-binding</keyword>
<dbReference type="GO" id="GO:0005694">
    <property type="term" value="C:chromosome"/>
    <property type="evidence" value="ECO:0007669"/>
    <property type="project" value="TreeGrafter"/>
</dbReference>
<evidence type="ECO:0000256" key="8">
    <source>
        <dbReference type="ARBA" id="ARBA00023125"/>
    </source>
</evidence>